<dbReference type="InterPro" id="IPR013595">
    <property type="entry name" value="Pept_S33_TAP-like_C"/>
</dbReference>
<evidence type="ECO:0000259" key="6">
    <source>
        <dbReference type="Pfam" id="PF08386"/>
    </source>
</evidence>
<feature type="chain" id="PRO_5046411578" evidence="5">
    <location>
        <begin position="30"/>
        <end position="514"/>
    </location>
</feature>
<dbReference type="Pfam" id="PF08386">
    <property type="entry name" value="Abhydrolase_4"/>
    <property type="match status" value="1"/>
</dbReference>
<evidence type="ECO:0000313" key="8">
    <source>
        <dbReference type="Proteomes" id="UP001499895"/>
    </source>
</evidence>
<dbReference type="PANTHER" id="PTHR43248">
    <property type="entry name" value="2-SUCCINYL-6-HYDROXY-2,4-CYCLOHEXADIENE-1-CARBOXYLATE SYNTHASE"/>
    <property type="match status" value="1"/>
</dbReference>
<evidence type="ECO:0000256" key="5">
    <source>
        <dbReference type="SAM" id="SignalP"/>
    </source>
</evidence>
<dbReference type="InterPro" id="IPR029058">
    <property type="entry name" value="AB_hydrolase_fold"/>
</dbReference>
<dbReference type="EMBL" id="BAAAHB010000037">
    <property type="protein sequence ID" value="GAA0470612.1"/>
    <property type="molecule type" value="Genomic_DNA"/>
</dbReference>
<dbReference type="GO" id="GO:0016787">
    <property type="term" value="F:hydrolase activity"/>
    <property type="evidence" value="ECO:0007669"/>
    <property type="project" value="UniProtKB-KW"/>
</dbReference>
<protein>
    <submittedName>
        <fullName evidence="7">Alpha/beta fold hydrolase</fullName>
    </submittedName>
</protein>
<dbReference type="SUPFAM" id="SSF53474">
    <property type="entry name" value="alpha/beta-Hydrolases"/>
    <property type="match status" value="1"/>
</dbReference>
<evidence type="ECO:0000256" key="3">
    <source>
        <dbReference type="ARBA" id="ARBA00022801"/>
    </source>
</evidence>
<gene>
    <name evidence="7" type="ORF">GCM10009544_35900</name>
</gene>
<keyword evidence="2 5" id="KW-0732">Signal</keyword>
<reference evidence="7 8" key="1">
    <citation type="journal article" date="2019" name="Int. J. Syst. Evol. Microbiol.">
        <title>The Global Catalogue of Microorganisms (GCM) 10K type strain sequencing project: providing services to taxonomists for standard genome sequencing and annotation.</title>
        <authorList>
            <consortium name="The Broad Institute Genomics Platform"/>
            <consortium name="The Broad Institute Genome Sequencing Center for Infectious Disease"/>
            <person name="Wu L."/>
            <person name="Ma J."/>
        </authorList>
    </citation>
    <scope>NUCLEOTIDE SEQUENCE [LARGE SCALE GENOMIC DNA]</scope>
    <source>
        <strain evidence="7 8">JCM 10649</strain>
    </source>
</reference>
<evidence type="ECO:0000256" key="2">
    <source>
        <dbReference type="ARBA" id="ARBA00022729"/>
    </source>
</evidence>
<comment type="caution">
    <text evidence="7">The sequence shown here is derived from an EMBL/GenBank/DDBJ whole genome shotgun (WGS) entry which is preliminary data.</text>
</comment>
<feature type="region of interest" description="Disordered" evidence="4">
    <location>
        <begin position="27"/>
        <end position="47"/>
    </location>
</feature>
<evidence type="ECO:0000256" key="4">
    <source>
        <dbReference type="SAM" id="MobiDB-lite"/>
    </source>
</evidence>
<dbReference type="InterPro" id="IPR051601">
    <property type="entry name" value="Serine_prot/Carboxylest_S33"/>
</dbReference>
<feature type="domain" description="Peptidase S33 tripeptidyl aminopeptidase-like C-terminal" evidence="6">
    <location>
        <begin position="409"/>
        <end position="513"/>
    </location>
</feature>
<accession>A0ABN1A910</accession>
<dbReference type="Gene3D" id="3.40.50.1820">
    <property type="entry name" value="alpha/beta hydrolase"/>
    <property type="match status" value="1"/>
</dbReference>
<name>A0ABN1A910_9ACTN</name>
<dbReference type="RefSeq" id="WP_344091706.1">
    <property type="nucleotide sequence ID" value="NZ_BAAAHB010000037.1"/>
</dbReference>
<dbReference type="PROSITE" id="PS51257">
    <property type="entry name" value="PROKAR_LIPOPROTEIN"/>
    <property type="match status" value="1"/>
</dbReference>
<dbReference type="PANTHER" id="PTHR43248:SF29">
    <property type="entry name" value="TRIPEPTIDYL AMINOPEPTIDASE"/>
    <property type="match status" value="1"/>
</dbReference>
<keyword evidence="3 7" id="KW-0378">Hydrolase</keyword>
<proteinExistence type="inferred from homology"/>
<evidence type="ECO:0000256" key="1">
    <source>
        <dbReference type="ARBA" id="ARBA00010088"/>
    </source>
</evidence>
<keyword evidence="8" id="KW-1185">Reference proteome</keyword>
<organism evidence="7 8">
    <name type="scientific">Streptomyces stramineus</name>
    <dbReference type="NCBI Taxonomy" id="173861"/>
    <lineage>
        <taxon>Bacteria</taxon>
        <taxon>Bacillati</taxon>
        <taxon>Actinomycetota</taxon>
        <taxon>Actinomycetes</taxon>
        <taxon>Kitasatosporales</taxon>
        <taxon>Streptomycetaceae</taxon>
        <taxon>Streptomyces</taxon>
    </lineage>
</organism>
<evidence type="ECO:0000313" key="7">
    <source>
        <dbReference type="EMBL" id="GAA0470612.1"/>
    </source>
</evidence>
<feature type="signal peptide" evidence="5">
    <location>
        <begin position="1"/>
        <end position="29"/>
    </location>
</feature>
<sequence>MSPLRLRPRTTALVSAALAAALATGGCGGDPDTADDTSGPAATGHGTALRWSACPAPTTAQGGDGKAPGRAWECARLPVPLDHSRPEGEKIDLALIRSTARDRSRRIGSLVFNFGGPGDAGVASLPLVADKYRKLGARYDLVSFDPRGVGESAGVRCRGDRETDAAAEIDATPDDETEVRATLAVNKAYVEACRRNAAKVLPHVDTLSAARDLDRLRAALGDDKLRFFGASYGTELGGVYAHLFPGKVGRAVLDAAVDPEQDPAQAGLDQARGFQLALGNYLKDCAASGPAGSCPTQDRILALLKKLDANPLPTSQGRKLTQDQAVVGIATTLYSKDTWKYLTAGLREAMEQGTGNTLLLLYDDMNGRRPDGTYTSLQPSNKAISCADAEQRYTVDDVRERLPEYREASPVFGEYAAWSLLSCTGWPVKGKWKNPDVSAKGAAPLLVIGNTGDPATPYAGARRLAKELGDGVGVEVTYRGEGHGAYLSGNACVVRAVDGYLLDGKVPRGGTTCS</sequence>
<dbReference type="Proteomes" id="UP001499895">
    <property type="component" value="Unassembled WGS sequence"/>
</dbReference>
<comment type="similarity">
    <text evidence="1">Belongs to the peptidase S33 family.</text>
</comment>